<dbReference type="Gene3D" id="3.20.20.410">
    <property type="entry name" value="Protein of unknown function UPF0759"/>
    <property type="match status" value="1"/>
</dbReference>
<protein>
    <submittedName>
        <fullName evidence="1">Uncharacterized conserved protein YecE, DUF72 family</fullName>
    </submittedName>
</protein>
<dbReference type="Pfam" id="PF01904">
    <property type="entry name" value="DUF72"/>
    <property type="match status" value="1"/>
</dbReference>
<dbReference type="RefSeq" id="WP_091187689.1">
    <property type="nucleotide sequence ID" value="NZ_FNRY01000002.1"/>
</dbReference>
<dbReference type="EMBL" id="FNRY01000002">
    <property type="protein sequence ID" value="SEC54703.1"/>
    <property type="molecule type" value="Genomic_DNA"/>
</dbReference>
<keyword evidence="2" id="KW-1185">Reference proteome</keyword>
<evidence type="ECO:0000313" key="1">
    <source>
        <dbReference type="EMBL" id="SEC54703.1"/>
    </source>
</evidence>
<sequence length="287" mass="32469">MRASDVRVGTSGWRYAGWRGDFYPDGLPQRRELEYLAHRLSTVEINGSFYSLQSPDSYRRWRNETPEDFVFSVKGGRYLTHMLRLTGTDTALANFFASGVLVLGRKLGPVLWQLPERFTFDREVFESFFSSLPRTHAEAAHLAAGHDDKVKRVEIPEDADESGIRYALEVRHDSFASDEALTLLRRHDIALVAADTAGKWPLLMEHTADFAYLRLHGPTKLYHGGYSPELLRRWRDRAAETFAGAGALYAYFDNDADGRAPYDAEAFARTLRGTFSSAANEEGFSSR</sequence>
<dbReference type="PANTHER" id="PTHR30348:SF4">
    <property type="entry name" value="DUF72 DOMAIN-CONTAINING PROTEIN"/>
    <property type="match status" value="1"/>
</dbReference>
<dbReference type="OrthoDB" id="9780310at2"/>
<dbReference type="Proteomes" id="UP000199183">
    <property type="component" value="Unassembled WGS sequence"/>
</dbReference>
<dbReference type="PANTHER" id="PTHR30348">
    <property type="entry name" value="UNCHARACTERIZED PROTEIN YECE"/>
    <property type="match status" value="1"/>
</dbReference>
<dbReference type="InterPro" id="IPR036520">
    <property type="entry name" value="UPF0759_sf"/>
</dbReference>
<name>A0A1H4TDV7_9MICO</name>
<dbReference type="STRING" id="640635.SAMN04489806_3184"/>
<dbReference type="AlphaFoldDB" id="A0A1H4TDV7"/>
<gene>
    <name evidence="1" type="ORF">SAMN04489806_3184</name>
</gene>
<proteinExistence type="predicted"/>
<dbReference type="SUPFAM" id="SSF117396">
    <property type="entry name" value="TM1631-like"/>
    <property type="match status" value="1"/>
</dbReference>
<accession>A0A1H4TDV7</accession>
<dbReference type="InterPro" id="IPR002763">
    <property type="entry name" value="DUF72"/>
</dbReference>
<reference evidence="1 2" key="1">
    <citation type="submission" date="2016-10" db="EMBL/GenBank/DDBJ databases">
        <authorList>
            <person name="de Groot N.N."/>
        </authorList>
    </citation>
    <scope>NUCLEOTIDE SEQUENCE [LARGE SCALE GENOMIC DNA]</scope>
    <source>
        <strain evidence="1 2">DSM 21799</strain>
    </source>
</reference>
<evidence type="ECO:0000313" key="2">
    <source>
        <dbReference type="Proteomes" id="UP000199183"/>
    </source>
</evidence>
<organism evidence="1 2">
    <name type="scientific">Paramicrobacterium humi</name>
    <dbReference type="NCBI Taxonomy" id="640635"/>
    <lineage>
        <taxon>Bacteria</taxon>
        <taxon>Bacillati</taxon>
        <taxon>Actinomycetota</taxon>
        <taxon>Actinomycetes</taxon>
        <taxon>Micrococcales</taxon>
        <taxon>Microbacteriaceae</taxon>
        <taxon>Paramicrobacterium</taxon>
    </lineage>
</organism>